<dbReference type="PANTHER" id="PTHR46007">
    <property type="entry name" value="MEDIATOR OF RNA POLYMERASE II TRANSCRIPTION SUBUNIT 12"/>
    <property type="match status" value="1"/>
</dbReference>
<evidence type="ECO:0000313" key="2">
    <source>
        <dbReference type="EMBL" id="EDO25821.1"/>
    </source>
</evidence>
<protein>
    <submittedName>
        <fullName evidence="2">Uncharacterized protein</fullName>
    </submittedName>
</protein>
<gene>
    <name evidence="2" type="ORF">NEMVEDRAFT_v1g225667</name>
</gene>
<dbReference type="AlphaFoldDB" id="A8DVD8"/>
<keyword evidence="3" id="KW-1185">Reference proteome</keyword>
<dbReference type="eggNOG" id="KOG3598">
    <property type="taxonomic scope" value="Eukaryota"/>
</dbReference>
<dbReference type="Proteomes" id="UP000001593">
    <property type="component" value="Unassembled WGS sequence"/>
</dbReference>
<name>A8DVD8_NEMVE</name>
<dbReference type="HOGENOM" id="CLU_1437858_0_0_1"/>
<dbReference type="KEGG" id="nve:5496110"/>
<evidence type="ECO:0000256" key="1">
    <source>
        <dbReference type="SAM" id="MobiDB-lite"/>
    </source>
</evidence>
<dbReference type="PhylomeDB" id="A8DVD8"/>
<dbReference type="EMBL" id="DS478030">
    <property type="protein sequence ID" value="EDO25821.1"/>
    <property type="molecule type" value="Genomic_DNA"/>
</dbReference>
<proteinExistence type="predicted"/>
<feature type="region of interest" description="Disordered" evidence="1">
    <location>
        <begin position="145"/>
        <end position="189"/>
    </location>
</feature>
<dbReference type="InterPro" id="IPR051647">
    <property type="entry name" value="Mediator_comp_sub12"/>
</dbReference>
<feature type="non-terminal residue" evidence="2">
    <location>
        <position position="1"/>
    </location>
</feature>
<sequence>ELLTNVLDMVCVLISVVTNTDGLSGPAAEESRKAAGALFKKLKRELAGKSPMDIIQCKQLLPLPSLSHNVYTVEPSTETSPAQTDMQGLQINGKQKISAWELMEGQKNPSPFAWAWFGAVRIERKPLRYEQEFRKLMHHNHARRKPASYFMNTNHEDSEDDEEDEKMEAEEGGDKSSQPATPQTPAEAK</sequence>
<dbReference type="InParanoid" id="A8DVD8"/>
<feature type="non-terminal residue" evidence="2">
    <location>
        <position position="189"/>
    </location>
</feature>
<organism evidence="2 3">
    <name type="scientific">Nematostella vectensis</name>
    <name type="common">Starlet sea anemone</name>
    <dbReference type="NCBI Taxonomy" id="45351"/>
    <lineage>
        <taxon>Eukaryota</taxon>
        <taxon>Metazoa</taxon>
        <taxon>Cnidaria</taxon>
        <taxon>Anthozoa</taxon>
        <taxon>Hexacorallia</taxon>
        <taxon>Actiniaria</taxon>
        <taxon>Edwardsiidae</taxon>
        <taxon>Nematostella</taxon>
    </lineage>
</organism>
<evidence type="ECO:0000313" key="3">
    <source>
        <dbReference type="Proteomes" id="UP000001593"/>
    </source>
</evidence>
<accession>A8DVD8</accession>
<reference evidence="2 3" key="1">
    <citation type="journal article" date="2007" name="Science">
        <title>Sea anemone genome reveals ancestral eumetazoan gene repertoire and genomic organization.</title>
        <authorList>
            <person name="Putnam N.H."/>
            <person name="Srivastava M."/>
            <person name="Hellsten U."/>
            <person name="Dirks B."/>
            <person name="Chapman J."/>
            <person name="Salamov A."/>
            <person name="Terry A."/>
            <person name="Shapiro H."/>
            <person name="Lindquist E."/>
            <person name="Kapitonov V.V."/>
            <person name="Jurka J."/>
            <person name="Genikhovich G."/>
            <person name="Grigoriev I.V."/>
            <person name="Lucas S.M."/>
            <person name="Steele R.E."/>
            <person name="Finnerty J.R."/>
            <person name="Technau U."/>
            <person name="Martindale M.Q."/>
            <person name="Rokhsar D.S."/>
        </authorList>
    </citation>
    <scope>NUCLEOTIDE SEQUENCE [LARGE SCALE GENOMIC DNA]</scope>
    <source>
        <strain evidence="3">CH2 X CH6</strain>
    </source>
</reference>
<feature type="compositionally biased region" description="Polar residues" evidence="1">
    <location>
        <begin position="175"/>
        <end position="189"/>
    </location>
</feature>
<dbReference type="PANTHER" id="PTHR46007:SF11">
    <property type="entry name" value="MEDIATOR OF RNA POLYMERASE II TRANSCRIPTION SUBUNIT 12"/>
    <property type="match status" value="1"/>
</dbReference>
<dbReference type="STRING" id="45351.A8DVD8"/>
<feature type="compositionally biased region" description="Acidic residues" evidence="1">
    <location>
        <begin position="157"/>
        <end position="171"/>
    </location>
</feature>